<accession>A0A2A7S505</accession>
<feature type="compositionally biased region" description="Basic and acidic residues" evidence="1">
    <location>
        <begin position="98"/>
        <end position="109"/>
    </location>
</feature>
<evidence type="ECO:0000313" key="2">
    <source>
        <dbReference type="EMBL" id="PEH38542.1"/>
    </source>
</evidence>
<dbReference type="RefSeq" id="WP_098154071.1">
    <property type="nucleotide sequence ID" value="NZ_CADFAA010000004.1"/>
</dbReference>
<reference evidence="3" key="1">
    <citation type="submission" date="2017-09" db="EMBL/GenBank/DDBJ databases">
        <title>FDA dAtabase for Regulatory Grade micrObial Sequences (FDA-ARGOS): Supporting development and validation of Infectious Disease Dx tests.</title>
        <authorList>
            <person name="Minogue T."/>
            <person name="Wolcott M."/>
            <person name="Wasieloski L."/>
            <person name="Aguilar W."/>
            <person name="Moore D."/>
            <person name="Tallon L."/>
            <person name="Sadzewicz L."/>
            <person name="Ott S."/>
            <person name="Zhao X."/>
            <person name="Nagaraj S."/>
            <person name="Vavikolanu K."/>
            <person name="Aluvathingal J."/>
            <person name="Nadendla S."/>
            <person name="Sichtig H."/>
        </authorList>
    </citation>
    <scope>NUCLEOTIDE SEQUENCE [LARGE SCALE GENOMIC DNA]</scope>
    <source>
        <strain evidence="3">FDAARGOS_390</strain>
    </source>
</reference>
<dbReference type="Pfam" id="PF11448">
    <property type="entry name" value="DUF3005"/>
    <property type="match status" value="1"/>
</dbReference>
<feature type="compositionally biased region" description="Polar residues" evidence="1">
    <location>
        <begin position="34"/>
        <end position="48"/>
    </location>
</feature>
<dbReference type="EMBL" id="PDDY01000004">
    <property type="protein sequence ID" value="PEH38542.1"/>
    <property type="molecule type" value="Genomic_DNA"/>
</dbReference>
<feature type="region of interest" description="Disordered" evidence="1">
    <location>
        <begin position="1"/>
        <end position="143"/>
    </location>
</feature>
<feature type="compositionally biased region" description="Polar residues" evidence="1">
    <location>
        <begin position="83"/>
        <end position="95"/>
    </location>
</feature>
<feature type="compositionally biased region" description="Polar residues" evidence="1">
    <location>
        <begin position="112"/>
        <end position="125"/>
    </location>
</feature>
<protein>
    <submittedName>
        <fullName evidence="2">2-oxoglutarate dehydrogenase</fullName>
    </submittedName>
</protein>
<dbReference type="Proteomes" id="UP000220629">
    <property type="component" value="Unassembled WGS sequence"/>
</dbReference>
<name>A0A2A7S505_BURGA</name>
<proteinExistence type="predicted"/>
<organism evidence="2 3">
    <name type="scientific">Burkholderia gladioli</name>
    <name type="common">Pseudomonas marginata</name>
    <name type="synonym">Phytomonas marginata</name>
    <dbReference type="NCBI Taxonomy" id="28095"/>
    <lineage>
        <taxon>Bacteria</taxon>
        <taxon>Pseudomonadati</taxon>
        <taxon>Pseudomonadota</taxon>
        <taxon>Betaproteobacteria</taxon>
        <taxon>Burkholderiales</taxon>
        <taxon>Burkholderiaceae</taxon>
        <taxon>Burkholderia</taxon>
    </lineage>
</organism>
<dbReference type="InterPro" id="IPR021551">
    <property type="entry name" value="DUF3005"/>
</dbReference>
<sequence>MKPVKSNPYPQQQHEKVGESPVKTPAAGKDQPDASAQASGFARNQTPETVAGKTPTGLPPIERGERGDQHADPVRRAAARITSLDNANMASTDNSVDVDGKGQEARRDASPLQDNVIHSNASLDDSTAPPDEGLGGIDSQPRAEVLARPGWAVRDQGMVMVDHREGNGMRRAERLFSFERDGSN</sequence>
<dbReference type="AlphaFoldDB" id="A0A2A7S505"/>
<evidence type="ECO:0000313" key="3">
    <source>
        <dbReference type="Proteomes" id="UP000220629"/>
    </source>
</evidence>
<evidence type="ECO:0000256" key="1">
    <source>
        <dbReference type="SAM" id="MobiDB-lite"/>
    </source>
</evidence>
<feature type="compositionally biased region" description="Basic and acidic residues" evidence="1">
    <location>
        <begin position="62"/>
        <end position="75"/>
    </location>
</feature>
<gene>
    <name evidence="2" type="ORF">CRM94_29630</name>
</gene>
<comment type="caution">
    <text evidence="2">The sequence shown here is derived from an EMBL/GenBank/DDBJ whole genome shotgun (WGS) entry which is preliminary data.</text>
</comment>